<dbReference type="EMBL" id="MN732867">
    <property type="protein sequence ID" value="QGZ16263.1"/>
    <property type="molecule type" value="Genomic_DNA"/>
</dbReference>
<evidence type="ECO:0000313" key="1">
    <source>
        <dbReference type="EMBL" id="QGZ16263.1"/>
    </source>
</evidence>
<reference evidence="1 2" key="1">
    <citation type="submission" date="2019-11" db="EMBL/GenBank/DDBJ databases">
        <title>Characterization of a new Erwinia amylovora bacteriophage.</title>
        <authorList>
            <person name="Valentovich L.N."/>
            <person name="Akhremchuk A.E."/>
            <person name="Besarab N.V."/>
            <person name="Lagonenko A.L."/>
        </authorList>
    </citation>
    <scope>NUCLEOTIDE SEQUENCE [LARGE SCALE GENOMIC DNA]</scope>
</reference>
<sequence>MNVKLLADEKSVYKDAYARLLELILEAEERYGEKVYVDTISECGKRWVNVNVYLHGERHIINLIIIKMVNWQNKNVKAWDCKLYVYPAEERRGNT</sequence>
<accession>A0A6B9J9K4</accession>
<proteinExistence type="predicted"/>
<organism evidence="1 2">
    <name type="scientific">Erwinia phage Hena1</name>
    <dbReference type="NCBI Taxonomy" id="2678601"/>
    <lineage>
        <taxon>Viruses</taxon>
        <taxon>Duplodnaviria</taxon>
        <taxon>Heunggongvirae</taxon>
        <taxon>Uroviricota</taxon>
        <taxon>Caudoviricetes</taxon>
        <taxon>Vequintavirinae</taxon>
        <taxon>Henunavirus</taxon>
        <taxon>Henunavirus hena1</taxon>
    </lineage>
</organism>
<keyword evidence="2" id="KW-1185">Reference proteome</keyword>
<evidence type="ECO:0000313" key="2">
    <source>
        <dbReference type="Proteomes" id="UP000433183"/>
    </source>
</evidence>
<name>A0A6B9J9K4_9CAUD</name>
<gene>
    <name evidence="1" type="ORF">Hena1_00870</name>
</gene>
<protein>
    <submittedName>
        <fullName evidence="1">Uncharacterized protein</fullName>
    </submittedName>
</protein>
<dbReference type="Proteomes" id="UP000433183">
    <property type="component" value="Segment"/>
</dbReference>